<organism evidence="1 2">
    <name type="scientific">Rhizorhapis suberifaciens</name>
    <name type="common">corky root of lettuce</name>
    <dbReference type="NCBI Taxonomy" id="13656"/>
    <lineage>
        <taxon>Bacteria</taxon>
        <taxon>Pseudomonadati</taxon>
        <taxon>Pseudomonadota</taxon>
        <taxon>Alphaproteobacteria</taxon>
        <taxon>Sphingomonadales</taxon>
        <taxon>Sphingomonadaceae</taxon>
        <taxon>Rhizorhapis</taxon>
    </lineage>
</organism>
<name>A0A840HYZ8_9SPHN</name>
<dbReference type="AlphaFoldDB" id="A0A840HYZ8"/>
<gene>
    <name evidence="1" type="ORF">HNQ99_003126</name>
</gene>
<accession>A0A840HYZ8</accession>
<dbReference type="EMBL" id="JACHOV010000015">
    <property type="protein sequence ID" value="MBB4642790.1"/>
    <property type="molecule type" value="Genomic_DNA"/>
</dbReference>
<protein>
    <submittedName>
        <fullName evidence="1">Uncharacterized protein</fullName>
    </submittedName>
</protein>
<reference evidence="1 2" key="1">
    <citation type="submission" date="2020-08" db="EMBL/GenBank/DDBJ databases">
        <title>Genomic Encyclopedia of Type Strains, Phase IV (KMG-IV): sequencing the most valuable type-strain genomes for metagenomic binning, comparative biology and taxonomic classification.</title>
        <authorList>
            <person name="Goeker M."/>
        </authorList>
    </citation>
    <scope>NUCLEOTIDE SEQUENCE [LARGE SCALE GENOMIC DNA]</scope>
    <source>
        <strain evidence="1 2">DSM 7465</strain>
    </source>
</reference>
<dbReference type="Proteomes" id="UP000575068">
    <property type="component" value="Unassembled WGS sequence"/>
</dbReference>
<evidence type="ECO:0000313" key="2">
    <source>
        <dbReference type="Proteomes" id="UP000575068"/>
    </source>
</evidence>
<comment type="caution">
    <text evidence="1">The sequence shown here is derived from an EMBL/GenBank/DDBJ whole genome shotgun (WGS) entry which is preliminary data.</text>
</comment>
<keyword evidence="2" id="KW-1185">Reference proteome</keyword>
<feature type="non-terminal residue" evidence="1">
    <location>
        <position position="83"/>
    </location>
</feature>
<sequence length="83" mass="8805">MLSGELAVLQAAIFDGLSLDPLRLEDDGRCPAEIGVGGRHVVQALVAAPVIRLSNIFLFGGAEPRFAFYPGADFDPVIVDSHL</sequence>
<evidence type="ECO:0000313" key="1">
    <source>
        <dbReference type="EMBL" id="MBB4642790.1"/>
    </source>
</evidence>
<proteinExistence type="predicted"/>